<gene>
    <name evidence="1" type="ORF">TNIN_353121</name>
</gene>
<dbReference type="Proteomes" id="UP000886998">
    <property type="component" value="Unassembled WGS sequence"/>
</dbReference>
<protein>
    <submittedName>
        <fullName evidence="1">Uncharacterized protein</fullName>
    </submittedName>
</protein>
<reference evidence="1" key="1">
    <citation type="submission" date="2020-08" db="EMBL/GenBank/DDBJ databases">
        <title>Multicomponent nature underlies the extraordinary mechanical properties of spider dragline silk.</title>
        <authorList>
            <person name="Kono N."/>
            <person name="Nakamura H."/>
            <person name="Mori M."/>
            <person name="Yoshida Y."/>
            <person name="Ohtoshi R."/>
            <person name="Malay A.D."/>
            <person name="Moran D.A.P."/>
            <person name="Tomita M."/>
            <person name="Numata K."/>
            <person name="Arakawa K."/>
        </authorList>
    </citation>
    <scope>NUCLEOTIDE SEQUENCE</scope>
</reference>
<dbReference type="OrthoDB" id="6429398at2759"/>
<accession>A0A8X7CEF2</accession>
<dbReference type="AlphaFoldDB" id="A0A8X7CEF2"/>
<keyword evidence="2" id="KW-1185">Reference proteome</keyword>
<comment type="caution">
    <text evidence="1">The sequence shown here is derived from an EMBL/GenBank/DDBJ whole genome shotgun (WGS) entry which is preliminary data.</text>
</comment>
<evidence type="ECO:0000313" key="1">
    <source>
        <dbReference type="EMBL" id="GFY69004.1"/>
    </source>
</evidence>
<sequence>MDTQHTEMIVERTTKRLSLQLNLSHQGMNVLQTNCFSYFGINFDLKLTWRQHSEMTVERTTKRLSLLKRIAGSKWGCSKTTLELAYKFTFCRSLPTAASLWLLHLNKRLIF</sequence>
<name>A0A8X7CEF2_9ARAC</name>
<organism evidence="1 2">
    <name type="scientific">Trichonephila inaurata madagascariensis</name>
    <dbReference type="NCBI Taxonomy" id="2747483"/>
    <lineage>
        <taxon>Eukaryota</taxon>
        <taxon>Metazoa</taxon>
        <taxon>Ecdysozoa</taxon>
        <taxon>Arthropoda</taxon>
        <taxon>Chelicerata</taxon>
        <taxon>Arachnida</taxon>
        <taxon>Araneae</taxon>
        <taxon>Araneomorphae</taxon>
        <taxon>Entelegynae</taxon>
        <taxon>Araneoidea</taxon>
        <taxon>Nephilidae</taxon>
        <taxon>Trichonephila</taxon>
        <taxon>Trichonephila inaurata</taxon>
    </lineage>
</organism>
<proteinExistence type="predicted"/>
<evidence type="ECO:0000313" key="2">
    <source>
        <dbReference type="Proteomes" id="UP000886998"/>
    </source>
</evidence>
<dbReference type="EMBL" id="BMAV01017389">
    <property type="protein sequence ID" value="GFY69004.1"/>
    <property type="molecule type" value="Genomic_DNA"/>
</dbReference>